<organism evidence="3 4">
    <name type="scientific">Microbotryum intermedium</name>
    <dbReference type="NCBI Taxonomy" id="269621"/>
    <lineage>
        <taxon>Eukaryota</taxon>
        <taxon>Fungi</taxon>
        <taxon>Dikarya</taxon>
        <taxon>Basidiomycota</taxon>
        <taxon>Pucciniomycotina</taxon>
        <taxon>Microbotryomycetes</taxon>
        <taxon>Microbotryales</taxon>
        <taxon>Microbotryaceae</taxon>
        <taxon>Microbotryum</taxon>
    </lineage>
</organism>
<proteinExistence type="predicted"/>
<dbReference type="STRING" id="269621.A0A238F7V4"/>
<feature type="transmembrane region" description="Helical" evidence="2">
    <location>
        <begin position="59"/>
        <end position="79"/>
    </location>
</feature>
<feature type="transmembrane region" description="Helical" evidence="2">
    <location>
        <begin position="125"/>
        <end position="146"/>
    </location>
</feature>
<accession>A0A238F7V4</accession>
<dbReference type="EMBL" id="FMSP01000003">
    <property type="protein sequence ID" value="SCV68161.1"/>
    <property type="molecule type" value="Genomic_DNA"/>
</dbReference>
<dbReference type="OrthoDB" id="18110at2759"/>
<feature type="transmembrane region" description="Helical" evidence="2">
    <location>
        <begin position="459"/>
        <end position="485"/>
    </location>
</feature>
<feature type="transmembrane region" description="Helical" evidence="2">
    <location>
        <begin position="492"/>
        <end position="511"/>
    </location>
</feature>
<feature type="compositionally biased region" description="Basic and acidic residues" evidence="1">
    <location>
        <begin position="207"/>
        <end position="227"/>
    </location>
</feature>
<dbReference type="SUPFAM" id="SSF103473">
    <property type="entry name" value="MFS general substrate transporter"/>
    <property type="match status" value="2"/>
</dbReference>
<feature type="region of interest" description="Disordered" evidence="1">
    <location>
        <begin position="179"/>
        <end position="227"/>
    </location>
</feature>
<dbReference type="InterPro" id="IPR036259">
    <property type="entry name" value="MFS_trans_sf"/>
</dbReference>
<feature type="transmembrane region" description="Helical" evidence="2">
    <location>
        <begin position="559"/>
        <end position="586"/>
    </location>
</feature>
<dbReference type="Proteomes" id="UP000198372">
    <property type="component" value="Unassembled WGS sequence"/>
</dbReference>
<evidence type="ECO:0000313" key="3">
    <source>
        <dbReference type="EMBL" id="SCV68161.1"/>
    </source>
</evidence>
<keyword evidence="2" id="KW-0472">Membrane</keyword>
<keyword evidence="2" id="KW-0812">Transmembrane</keyword>
<dbReference type="PANTHER" id="PTHR23524:SF1">
    <property type="entry name" value="MRH DOMAIN-CONTAINING PROTEIN-RELATED"/>
    <property type="match status" value="1"/>
</dbReference>
<evidence type="ECO:0000256" key="2">
    <source>
        <dbReference type="SAM" id="Phobius"/>
    </source>
</evidence>
<feature type="transmembrane region" description="Helical" evidence="2">
    <location>
        <begin position="523"/>
        <end position="547"/>
    </location>
</feature>
<feature type="transmembrane region" description="Helical" evidence="2">
    <location>
        <begin position="274"/>
        <end position="293"/>
    </location>
</feature>
<keyword evidence="4" id="KW-1185">Reference proteome</keyword>
<keyword evidence="2" id="KW-1133">Transmembrane helix</keyword>
<sequence>MAGLTTASLVGLYEPEPDSELNNGVFVDHEDALRSSRTSLRSASRLTAYLGLDDSVRPINALALASSTLLSIALLVFLNASQPFLLDLLGVPKARLGRVTGQLVLADELVALGCYSVWGFVSDRIGVRWVAVAGHALCGVSLLAYANVHLSWLILARMLFAVGASALVTALSAAHSSMTALPEPDQDDDAHAPSPPHHHHSLPSSSDRSESSSEHSRLLARSSERATTRAANKSARFAGLLGFSSGLGALLAGTYNFEYECPPLGNNAQKLKTNLLLCTMCWVMLQVFILLPLPAQISARFANISLRAALKDTYYLTAVFAFVESLFLIIGLNGPSTVTPTPRPEVQPDYTFWDKSVITLKEMSLGFKVARQEPRIALGYLSSFTVSDPVTIRSSLSFVLTCRAPLSLAQSRASATIVTGFIPLLINHYFLSNGLCSTSPSTQEIPTPDSPPIEACRRALILASILTGVVQLVSLLCSPLIGFLASAFPPTLVLTLTSTLGTVAFAGWSFLPHQGDPRGPVPIVYSVLAGLSQIGGIVISLSLVAQARGTLVQKQGKEVAGVIAAAYSVSGGLGILIVGSSAGWLFDAWKGAPFTIVAIINGLTAVAALFIWRWESRGRVSVHSEWPPH</sequence>
<dbReference type="PANTHER" id="PTHR23524">
    <property type="entry name" value="TRANSPORTER, PUTATIVE (AFU_ORTHOLOGUE AFUA_8G04850)-RELATED"/>
    <property type="match status" value="1"/>
</dbReference>
<feature type="transmembrane region" description="Helical" evidence="2">
    <location>
        <begin position="592"/>
        <end position="612"/>
    </location>
</feature>
<protein>
    <submittedName>
        <fullName evidence="3">BQ2448_282 protein</fullName>
    </submittedName>
</protein>
<gene>
    <name evidence="3" type="ORF">BQ2448_282</name>
</gene>
<dbReference type="Gene3D" id="1.20.1250.20">
    <property type="entry name" value="MFS general substrate transporter like domains"/>
    <property type="match status" value="2"/>
</dbReference>
<feature type="transmembrane region" description="Helical" evidence="2">
    <location>
        <begin position="314"/>
        <end position="332"/>
    </location>
</feature>
<feature type="transmembrane region" description="Helical" evidence="2">
    <location>
        <begin position="235"/>
        <end position="254"/>
    </location>
</feature>
<dbReference type="AlphaFoldDB" id="A0A238F7V4"/>
<reference evidence="4" key="1">
    <citation type="submission" date="2016-09" db="EMBL/GenBank/DDBJ databases">
        <authorList>
            <person name="Jeantristanb JTB J.-T."/>
            <person name="Ricardo R."/>
        </authorList>
    </citation>
    <scope>NUCLEOTIDE SEQUENCE [LARGE SCALE GENOMIC DNA]</scope>
</reference>
<name>A0A238F7V4_9BASI</name>
<feature type="transmembrane region" description="Helical" evidence="2">
    <location>
        <begin position="152"/>
        <end position="174"/>
    </location>
</feature>
<feature type="transmembrane region" description="Helical" evidence="2">
    <location>
        <begin position="99"/>
        <end position="118"/>
    </location>
</feature>
<evidence type="ECO:0000313" key="4">
    <source>
        <dbReference type="Proteomes" id="UP000198372"/>
    </source>
</evidence>
<evidence type="ECO:0000256" key="1">
    <source>
        <dbReference type="SAM" id="MobiDB-lite"/>
    </source>
</evidence>